<feature type="transmembrane region" description="Helical" evidence="15">
    <location>
        <begin position="1037"/>
        <end position="1063"/>
    </location>
</feature>
<evidence type="ECO:0000256" key="8">
    <source>
        <dbReference type="ARBA" id="ARBA00022882"/>
    </source>
</evidence>
<evidence type="ECO:0000256" key="5">
    <source>
        <dbReference type="ARBA" id="ARBA00022692"/>
    </source>
</evidence>
<feature type="transmembrane region" description="Helical" evidence="15">
    <location>
        <begin position="150"/>
        <end position="170"/>
    </location>
</feature>
<feature type="transmembrane region" description="Helical" evidence="15">
    <location>
        <begin position="1561"/>
        <end position="1585"/>
    </location>
</feature>
<evidence type="ECO:0000256" key="15">
    <source>
        <dbReference type="SAM" id="Phobius"/>
    </source>
</evidence>
<feature type="transmembrane region" description="Helical" evidence="15">
    <location>
        <begin position="313"/>
        <end position="338"/>
    </location>
</feature>
<dbReference type="InterPro" id="IPR005821">
    <property type="entry name" value="Ion_trans_dom"/>
</dbReference>
<evidence type="ECO:0000256" key="12">
    <source>
        <dbReference type="ARBA" id="ARBA00023180"/>
    </source>
</evidence>
<feature type="transmembrane region" description="Helical" evidence="15">
    <location>
        <begin position="1733"/>
        <end position="1760"/>
    </location>
</feature>
<keyword evidence="11 15" id="KW-0472">Membrane</keyword>
<feature type="transmembrane region" description="Helical" evidence="15">
    <location>
        <begin position="1107"/>
        <end position="1134"/>
    </location>
</feature>
<feature type="transmembrane region" description="Helical" evidence="15">
    <location>
        <begin position="124"/>
        <end position="144"/>
    </location>
</feature>
<keyword evidence="8" id="KW-0851">Voltage-gated channel</keyword>
<dbReference type="FunFam" id="1.20.120.350:FF:000009">
    <property type="entry name" value="Voltage-dependent T-type calcium channel subunit alpha"/>
    <property type="match status" value="1"/>
</dbReference>
<keyword evidence="2" id="KW-0813">Transport</keyword>
<comment type="caution">
    <text evidence="17">The sequence shown here is derived from an EMBL/GenBank/DDBJ whole genome shotgun (WGS) entry which is preliminary data.</text>
</comment>
<organism evidence="17 18">
    <name type="scientific">Paramecium primaurelia</name>
    <dbReference type="NCBI Taxonomy" id="5886"/>
    <lineage>
        <taxon>Eukaryota</taxon>
        <taxon>Sar</taxon>
        <taxon>Alveolata</taxon>
        <taxon>Ciliophora</taxon>
        <taxon>Intramacronucleata</taxon>
        <taxon>Oligohymenophorea</taxon>
        <taxon>Peniculida</taxon>
        <taxon>Parameciidae</taxon>
        <taxon>Paramecium</taxon>
    </lineage>
</organism>
<feature type="transmembrane region" description="Helical" evidence="15">
    <location>
        <begin position="969"/>
        <end position="989"/>
    </location>
</feature>
<keyword evidence="7" id="KW-0106">Calcium</keyword>
<evidence type="ECO:0000256" key="1">
    <source>
        <dbReference type="ARBA" id="ARBA00004141"/>
    </source>
</evidence>
<keyword evidence="10" id="KW-0406">Ion transport</keyword>
<evidence type="ECO:0000256" key="14">
    <source>
        <dbReference type="SAM" id="MobiDB-lite"/>
    </source>
</evidence>
<accession>A0A8S1NBZ3</accession>
<proteinExistence type="predicted"/>
<dbReference type="GO" id="GO:0005891">
    <property type="term" value="C:voltage-gated calcium channel complex"/>
    <property type="evidence" value="ECO:0007669"/>
    <property type="project" value="TreeGrafter"/>
</dbReference>
<feature type="domain" description="Ion transport" evidence="16">
    <location>
        <begin position="910"/>
        <end position="1141"/>
    </location>
</feature>
<gene>
    <name evidence="17" type="ORF">PPRIM_AZ9-3.1.T0780003</name>
</gene>
<dbReference type="OMA" id="KEHICES"/>
<feature type="transmembrane region" description="Helical" evidence="15">
    <location>
        <begin position="344"/>
        <end position="367"/>
    </location>
</feature>
<dbReference type="FunFam" id="1.20.120.350:FF:000072">
    <property type="entry name" value="Voltage-dependent T-type calcium channel subunit alpha"/>
    <property type="match status" value="1"/>
</dbReference>
<evidence type="ECO:0000256" key="4">
    <source>
        <dbReference type="ARBA" id="ARBA00022673"/>
    </source>
</evidence>
<dbReference type="Pfam" id="PF00520">
    <property type="entry name" value="Ion_trans"/>
    <property type="match status" value="4"/>
</dbReference>
<feature type="transmembrane region" description="Helical" evidence="15">
    <location>
        <begin position="1226"/>
        <end position="1244"/>
    </location>
</feature>
<feature type="transmembrane region" description="Helical" evidence="15">
    <location>
        <begin position="241"/>
        <end position="263"/>
    </location>
</feature>
<evidence type="ECO:0000256" key="10">
    <source>
        <dbReference type="ARBA" id="ARBA00023065"/>
    </source>
</evidence>
<feature type="domain" description="Ion transport" evidence="16">
    <location>
        <begin position="1224"/>
        <end position="1477"/>
    </location>
</feature>
<sequence length="2045" mass="240454">MADKDGFLSDDGSFTDRKKQNKVVLNQMVELWKENEEFNRSEYITNGVQQLQNDFMEELDEEYEQEYKAANVPEQINIDLIHMNSLQKAYYYRDKYPMLRIRKQILILIKTISYTALKISKHQLFEALTLVVIIINSILLSIQYDDQETIELTFLILFYIEALIKIIGKGLILNSGAYLRDIWNVIDALVIVAGSLQYFMSTSVQLSALRSLRVLRPIKAISSIKSLKQIMTTFFLSFNELANALLVLGFTQIIFAIIGLQLFQGYTKYRCFDENGIQSLEIDQQYCHKCLDNFICGKMLDNPRKGYLSFDNFGLALLQVFIISNLEGWVDIMASIIYTFSEVAVLYFITFIIISAYFLIHLTLAILKVNFKKSNQIEDTQIEEVSYNYRQLKRLNIYKPINDNKRKQNFHRQQSMRRSRIIRSIQPKQPTFIENSVNQIAQIKLPFKPLLINEYSKPKKLKHHNTMITLHGIYGVKNDDQKQKNNDSNNHLYRRATQRNILKRGTSILESNPLQELEQMLQGEKERNPRQTLAQSKLIKDVKLIASSFQRAPALITTVRQALRKSRIEQEVKQQDNSLSVSLTEIESVTDEKVKERFQELDIQYQEDKEEKAEKEQKKQTQPTSKKQKRGEQFKPQSQEISKEDEKLKIRLFETKLYPRVLYKEHICESIKDVLPSLERETQLLELQKREEKHRNMKVLLRYQLQIQVIEKKFEKKDRKPTYDSSKESSNKNMKIFPDTIKQQSKFARQADFIARSPSSFNGSNRQKMIGKSYYKPYNQIQKYTYKQYKELFNLDLTDQQLRNRIEEVEIKEPEIKIPKEEYFHNHKFYQQFHLQKIQDIENMNGELITEASILEVKAVDFDPFMMNKYDKIIKALNYTQDSFYIYMKGIVGLYKLVRFKMNIILSTNTFEYIINLFVLANTIVLGLDGLVSNKTELEKFNLFFTILFTIEQLLKIFTYGISKYSKDIMNIFDLCIVLISLIDLFFLSSGSGSHLQAFRSLRLFRAFRIFRVTKLVRSLAYTNFLIQILSNAFYSLMYITFLLFLFIYIFTLLGMSFFQGALTNTQYRTSFDTFLDSLLVVSQILILQWIDVLYELLFSDVNNSLVIIYLLMWIFIGNYVLLNLLMASLLNYFEDEYQQESIQYQRPQISVTLVDKVNEESPENPIFHKDKTQFSNSSSNDMRMSTMKNAFTYNFDYRQCKISLFLFDEQNFIRIICQRIINHKVFSLVIFFVICFSTIKLILDTYFNNFLIEFDIFITCVFLFEFLLKVIAQGFITEPNTYMRNSWNVLDFIIIIFSIIDIPYTDQNLSYIKVLRLLRTLRPLRLVKENKQLKLLVTTLLNSLSGVLNVTIIILLVFIMFGILGVSLLQDKMHYCNMITRNEFNYYDQQQCKELGGQWSNRNMNFDNIFNAILTLFILSRRDDWDKQIYWYIDASDDGPEKNAQLWIIIYFLTFIYTGSILLMDLFTGVIFVNYKFADFSMKDKVISADQEDWINIQKMIVASSPNFALYYPPMNLYRAAIFKLISNKYFDGTIIFLIIFNIVVLSLNYDESSSNYNSILETLNLCFNFIFIGECILKIIAYGPRGYFRNSWNQFDFFVVLTSALDITLKLSGASNQNSFLSSGPQLFRVFRVLRVTKLFRLVKQLKGLKKLIDTATFALPELFELILLMLLMYCIFAILAVFLYSDVINGSIIDDTYNFKDFHHALLTLFRCTTGEGQYQIIYDIMESHGAIHCLFFIVFSIAIQRIMLNLFILIVIQQYERFYINSDNPLQRFKEFEQDFIDGWAPLSKQYGGNYIKVKQLISLVLTIKSPLGYDLNEKILLALDDWKKFNQEVKQTQQNIDRIINIVTADSKKKVATMIMTMEMTATDDGELEYHYVFFTIMKMFQQQFMQKTTKEAKSKIKQHEEQTLQRIRKNRIYINGVNPCVQLLYVMMCFKAFKRFSEKAQEKALKKPQEFSEQSSDSYYCYSSSEIAQREPQSIMSNTSRESYNQFCTPPDLTVYQSDLNINSNKTSLIQIFNRQQVSLSQTSEINSPYIESAK</sequence>
<dbReference type="PANTHER" id="PTHR45628:SF7">
    <property type="entry name" value="VOLTAGE-DEPENDENT CALCIUM CHANNEL TYPE A SUBUNIT ALPHA-1"/>
    <property type="match status" value="1"/>
</dbReference>
<feature type="domain" description="Ion transport" evidence="16">
    <location>
        <begin position="1529"/>
        <end position="1767"/>
    </location>
</feature>
<dbReference type="FunFam" id="1.10.287.70:FF:000295">
    <property type="entry name" value="Uncharacterized protein"/>
    <property type="match status" value="1"/>
</dbReference>
<feature type="transmembrane region" description="Helical" evidence="15">
    <location>
        <begin position="1075"/>
        <end position="1095"/>
    </location>
</feature>
<evidence type="ECO:0000256" key="2">
    <source>
        <dbReference type="ARBA" id="ARBA00022448"/>
    </source>
</evidence>
<feature type="region of interest" description="Disordered" evidence="14">
    <location>
        <begin position="606"/>
        <end position="641"/>
    </location>
</feature>
<keyword evidence="9 15" id="KW-1133">Transmembrane helix</keyword>
<feature type="transmembrane region" description="Helical" evidence="15">
    <location>
        <begin position="1290"/>
        <end position="1306"/>
    </location>
</feature>
<feature type="transmembrane region" description="Helical" evidence="15">
    <location>
        <begin position="1250"/>
        <end position="1269"/>
    </location>
</feature>
<feature type="transmembrane region" description="Helical" evidence="15">
    <location>
        <begin position="1347"/>
        <end position="1370"/>
    </location>
</feature>
<evidence type="ECO:0000256" key="7">
    <source>
        <dbReference type="ARBA" id="ARBA00022837"/>
    </source>
</evidence>
<keyword evidence="6" id="KW-0677">Repeat</keyword>
<dbReference type="PANTHER" id="PTHR45628">
    <property type="entry name" value="VOLTAGE-DEPENDENT CALCIUM CHANNEL TYPE A SUBUNIT ALPHA-1"/>
    <property type="match status" value="1"/>
</dbReference>
<protein>
    <recommendedName>
        <fullName evidence="16">Ion transport domain-containing protein</fullName>
    </recommendedName>
</protein>
<dbReference type="GO" id="GO:0008331">
    <property type="term" value="F:high voltage-gated calcium channel activity"/>
    <property type="evidence" value="ECO:0007669"/>
    <property type="project" value="TreeGrafter"/>
</dbReference>
<evidence type="ECO:0000313" key="18">
    <source>
        <dbReference type="Proteomes" id="UP000688137"/>
    </source>
</evidence>
<feature type="transmembrane region" description="Helical" evidence="15">
    <location>
        <begin position="943"/>
        <end position="963"/>
    </location>
</feature>
<keyword evidence="3" id="KW-0109">Calcium transport</keyword>
<evidence type="ECO:0000256" key="6">
    <source>
        <dbReference type="ARBA" id="ARBA00022737"/>
    </source>
</evidence>
<evidence type="ECO:0000256" key="13">
    <source>
        <dbReference type="ARBA" id="ARBA00023303"/>
    </source>
</evidence>
<name>A0A8S1NBZ3_PARPR</name>
<feature type="transmembrane region" description="Helical" evidence="15">
    <location>
        <begin position="1531"/>
        <end position="1549"/>
    </location>
</feature>
<comment type="subcellular location">
    <subcellularLocation>
        <location evidence="1">Membrane</location>
        <topology evidence="1">Multi-pass membrane protein</topology>
    </subcellularLocation>
</comment>
<keyword evidence="5 15" id="KW-0812">Transmembrane</keyword>
<keyword evidence="18" id="KW-1185">Reference proteome</keyword>
<keyword evidence="12" id="KW-0325">Glycoprotein</keyword>
<feature type="compositionally biased region" description="Basic and acidic residues" evidence="14">
    <location>
        <begin position="606"/>
        <end position="619"/>
    </location>
</feature>
<evidence type="ECO:0000256" key="11">
    <source>
        <dbReference type="ARBA" id="ARBA00023136"/>
    </source>
</evidence>
<evidence type="ECO:0000256" key="9">
    <source>
        <dbReference type="ARBA" id="ARBA00022989"/>
    </source>
</evidence>
<feature type="transmembrane region" description="Helical" evidence="15">
    <location>
        <begin position="1665"/>
        <end position="1687"/>
    </location>
</feature>
<dbReference type="GO" id="GO:0098703">
    <property type="term" value="P:calcium ion import across plasma membrane"/>
    <property type="evidence" value="ECO:0007669"/>
    <property type="project" value="TreeGrafter"/>
</dbReference>
<evidence type="ECO:0000256" key="3">
    <source>
        <dbReference type="ARBA" id="ARBA00022568"/>
    </source>
</evidence>
<keyword evidence="4" id="KW-0107">Calcium channel</keyword>
<reference evidence="17" key="1">
    <citation type="submission" date="2021-01" db="EMBL/GenBank/DDBJ databases">
        <authorList>
            <consortium name="Genoscope - CEA"/>
            <person name="William W."/>
        </authorList>
    </citation>
    <scope>NUCLEOTIDE SEQUENCE</scope>
</reference>
<dbReference type="EMBL" id="CAJJDM010000081">
    <property type="protein sequence ID" value="CAD8087063.1"/>
    <property type="molecule type" value="Genomic_DNA"/>
</dbReference>
<evidence type="ECO:0000313" key="17">
    <source>
        <dbReference type="EMBL" id="CAD8087063.1"/>
    </source>
</evidence>
<feature type="transmembrane region" description="Helical" evidence="15">
    <location>
        <begin position="182"/>
        <end position="200"/>
    </location>
</feature>
<evidence type="ECO:0000259" key="16">
    <source>
        <dbReference type="Pfam" id="PF00520"/>
    </source>
</evidence>
<keyword evidence="13" id="KW-0407">Ion channel</keyword>
<feature type="transmembrane region" description="Helical" evidence="15">
    <location>
        <begin position="910"/>
        <end position="931"/>
    </location>
</feature>
<feature type="transmembrane region" description="Helical" evidence="15">
    <location>
        <begin position="1447"/>
        <end position="1476"/>
    </location>
</feature>
<dbReference type="InterPro" id="IPR050599">
    <property type="entry name" value="VDCC_alpha-1_subunit"/>
</dbReference>
<dbReference type="FunFam" id="1.10.287.70:FF:000117">
    <property type="entry name" value="Voltage-gated Ca2+ channel, alpha subunit"/>
    <property type="match status" value="1"/>
</dbReference>
<dbReference type="Proteomes" id="UP000688137">
    <property type="component" value="Unassembled WGS sequence"/>
</dbReference>
<feature type="region of interest" description="Disordered" evidence="14">
    <location>
        <begin position="478"/>
        <end position="497"/>
    </location>
</feature>
<feature type="domain" description="Ion transport" evidence="16">
    <location>
        <begin position="122"/>
        <end position="376"/>
    </location>
</feature>